<keyword evidence="9" id="KW-0472">Membrane</keyword>
<dbReference type="InterPro" id="IPR008271">
    <property type="entry name" value="Ser/Thr_kinase_AS"/>
</dbReference>
<dbReference type="InterPro" id="IPR000719">
    <property type="entry name" value="Prot_kinase_dom"/>
</dbReference>
<feature type="binding site" evidence="7">
    <location>
        <position position="85"/>
    </location>
    <ligand>
        <name>ATP</name>
        <dbReference type="ChEBI" id="CHEBI:30616"/>
    </ligand>
</feature>
<evidence type="ECO:0000256" key="8">
    <source>
        <dbReference type="SAM" id="MobiDB-lite"/>
    </source>
</evidence>
<dbReference type="InterPro" id="IPR011009">
    <property type="entry name" value="Kinase-like_dom_sf"/>
</dbReference>
<keyword evidence="9" id="KW-1133">Transmembrane helix</keyword>
<keyword evidence="5 11" id="KW-0418">Kinase</keyword>
<name>A0A3E2BJJ8_9BACT</name>
<dbReference type="PROSITE" id="PS00107">
    <property type="entry name" value="PROTEIN_KINASE_ATP"/>
    <property type="match status" value="1"/>
</dbReference>
<dbReference type="PROSITE" id="PS50011">
    <property type="entry name" value="PROTEIN_KINASE_DOM"/>
    <property type="match status" value="1"/>
</dbReference>
<feature type="domain" description="Protein kinase" evidence="10">
    <location>
        <begin position="56"/>
        <end position="322"/>
    </location>
</feature>
<protein>
    <recommendedName>
        <fullName evidence="1">non-specific serine/threonine protein kinase</fullName>
        <ecNumber evidence="1">2.7.11.1</ecNumber>
    </recommendedName>
</protein>
<feature type="compositionally biased region" description="Polar residues" evidence="8">
    <location>
        <begin position="317"/>
        <end position="331"/>
    </location>
</feature>
<dbReference type="GO" id="GO:0016020">
    <property type="term" value="C:membrane"/>
    <property type="evidence" value="ECO:0007669"/>
    <property type="project" value="TreeGrafter"/>
</dbReference>
<keyword evidence="2 11" id="KW-0723">Serine/threonine-protein kinase</keyword>
<feature type="transmembrane region" description="Helical" evidence="9">
    <location>
        <begin position="375"/>
        <end position="396"/>
    </location>
</feature>
<gene>
    <name evidence="11" type="ORF">OP8BY_1433</name>
</gene>
<dbReference type="GO" id="GO:0005524">
    <property type="term" value="F:ATP binding"/>
    <property type="evidence" value="ECO:0007669"/>
    <property type="project" value="UniProtKB-UniRule"/>
</dbReference>
<feature type="compositionally biased region" description="Pro residues" evidence="8">
    <location>
        <begin position="335"/>
        <end position="345"/>
    </location>
</feature>
<dbReference type="PANTHER" id="PTHR24348">
    <property type="entry name" value="SERINE/THREONINE-PROTEIN KINASE UNC-51-RELATED"/>
    <property type="match status" value="1"/>
</dbReference>
<dbReference type="Gene3D" id="3.30.200.20">
    <property type="entry name" value="Phosphorylase Kinase, domain 1"/>
    <property type="match status" value="1"/>
</dbReference>
<dbReference type="PANTHER" id="PTHR24348:SF22">
    <property type="entry name" value="NON-SPECIFIC SERINE_THREONINE PROTEIN KINASE"/>
    <property type="match status" value="1"/>
</dbReference>
<dbReference type="PROSITE" id="PS00108">
    <property type="entry name" value="PROTEIN_KINASE_ST"/>
    <property type="match status" value="1"/>
</dbReference>
<keyword evidence="4 7" id="KW-0547">Nucleotide-binding</keyword>
<evidence type="ECO:0000259" key="10">
    <source>
        <dbReference type="PROSITE" id="PS50011"/>
    </source>
</evidence>
<dbReference type="FunFam" id="1.10.510.10:FF:000021">
    <property type="entry name" value="Serine/threonine protein kinase"/>
    <property type="match status" value="1"/>
</dbReference>
<dbReference type="Gene3D" id="1.10.510.10">
    <property type="entry name" value="Transferase(Phosphotransferase) domain 1"/>
    <property type="match status" value="1"/>
</dbReference>
<evidence type="ECO:0000256" key="9">
    <source>
        <dbReference type="SAM" id="Phobius"/>
    </source>
</evidence>
<dbReference type="GO" id="GO:0005829">
    <property type="term" value="C:cytosol"/>
    <property type="evidence" value="ECO:0007669"/>
    <property type="project" value="TreeGrafter"/>
</dbReference>
<dbReference type="EMBL" id="QUAH01000016">
    <property type="protein sequence ID" value="RFT14923.1"/>
    <property type="molecule type" value="Genomic_DNA"/>
</dbReference>
<evidence type="ECO:0000256" key="3">
    <source>
        <dbReference type="ARBA" id="ARBA00022679"/>
    </source>
</evidence>
<dbReference type="EC" id="2.7.11.1" evidence="1"/>
<dbReference type="CDD" id="cd14014">
    <property type="entry name" value="STKc_PknB_like"/>
    <property type="match status" value="1"/>
</dbReference>
<dbReference type="Proteomes" id="UP000257323">
    <property type="component" value="Unassembled WGS sequence"/>
</dbReference>
<keyword evidence="9" id="KW-0812">Transmembrane</keyword>
<dbReference type="Pfam" id="PF00069">
    <property type="entry name" value="Pkinase"/>
    <property type="match status" value="1"/>
</dbReference>
<dbReference type="GO" id="GO:0004674">
    <property type="term" value="F:protein serine/threonine kinase activity"/>
    <property type="evidence" value="ECO:0007669"/>
    <property type="project" value="UniProtKB-KW"/>
</dbReference>
<feature type="compositionally biased region" description="Basic and acidic residues" evidence="8">
    <location>
        <begin position="355"/>
        <end position="365"/>
    </location>
</feature>
<dbReference type="GO" id="GO:0005776">
    <property type="term" value="C:autophagosome"/>
    <property type="evidence" value="ECO:0007669"/>
    <property type="project" value="TreeGrafter"/>
</dbReference>
<evidence type="ECO:0000256" key="6">
    <source>
        <dbReference type="ARBA" id="ARBA00022840"/>
    </source>
</evidence>
<dbReference type="GO" id="GO:0000407">
    <property type="term" value="C:phagophore assembly site"/>
    <property type="evidence" value="ECO:0007669"/>
    <property type="project" value="TreeGrafter"/>
</dbReference>
<dbReference type="InterPro" id="IPR045269">
    <property type="entry name" value="Atg1-like"/>
</dbReference>
<feature type="region of interest" description="Disordered" evidence="8">
    <location>
        <begin position="315"/>
        <end position="367"/>
    </location>
</feature>
<dbReference type="InterPro" id="IPR017441">
    <property type="entry name" value="Protein_kinase_ATP_BS"/>
</dbReference>
<evidence type="ECO:0000256" key="5">
    <source>
        <dbReference type="ARBA" id="ARBA00022777"/>
    </source>
</evidence>
<dbReference type="AlphaFoldDB" id="A0A3E2BJJ8"/>
<reference evidence="11 12" key="1">
    <citation type="submission" date="2018-08" db="EMBL/GenBank/DDBJ databases">
        <title>Genome analysis of the thermophilic bacterium of the candidate phylum Aminicenantes from deep subsurface aquifer revealed its physiology and ecological role.</title>
        <authorList>
            <person name="Kadnikov V.V."/>
            <person name="Mardanov A.V."/>
            <person name="Beletsky A.V."/>
            <person name="Karnachuk O.V."/>
            <person name="Ravin N.V."/>
        </authorList>
    </citation>
    <scope>NUCLEOTIDE SEQUENCE [LARGE SCALE GENOMIC DNA]</scope>
    <source>
        <strain evidence="11">BY38</strain>
    </source>
</reference>
<dbReference type="SUPFAM" id="SSF56112">
    <property type="entry name" value="Protein kinase-like (PK-like)"/>
    <property type="match status" value="1"/>
</dbReference>
<proteinExistence type="predicted"/>
<accession>A0A3E2BJJ8</accession>
<dbReference type="InterPro" id="IPR026870">
    <property type="entry name" value="Zinc_ribbon_dom"/>
</dbReference>
<sequence length="684" mass="77306">MKCPNCGKENAQDTRFCGYCGSELQVSPDRPPLEVTKTYQTPPGRYSRGTVIAGRYEVIEFLGEGGMGAVYRVYDKKLKEVVALKFLRPEISMEPRLIERFQAELKLARQISHRHVCRLYDLGEEGFSLFITMEYIQGEDLKRFIRRTGHLNENKARTIARQVAEGLAEAHHFGIIHRDLKPHNIMIDQEGNAKIMDFGLARSVQQQGITQKGMILGTPEYMSPEQAEGLEADRRSDLYSLGVIMFEMVTGQVPFKGETPLSVAVKHKLETPPDPRELNPGLSEEMSRIILRCLEKNPDDRYQLADELILDLKASPDEQSSVQRPTTSSRKTPVVTPPATPPPPTGERLSTPSAADKEERIEIQPRGKKSRTRKFFRALLLLIIILAAGSLIKVALDNTLFRFLSGSKKAEQRVPRPTGDRREPYGIEIKKEDFSGQSQATPGVKTELPPFITSALRESYKYLQSKDPESFQKKLSELRAAIPPDSPYLQALDEIENKVAESRNLEKAGKIEESRGSLAHGETRLLRLLDQVQEKELADEARKKMEESRSRAEQNLKKGTPNLLFWVASEKEKEALAAYNKNDFSSAETLYKILNLVYTMSLKGGNEDSSLQQLRSMSLNARKSAEITKEQAKPDDTWLYDWGNDYLNQAEQEARKRAYPVAAELYIAATFLFEKARLAWAPAK</sequence>
<evidence type="ECO:0000256" key="2">
    <source>
        <dbReference type="ARBA" id="ARBA00022527"/>
    </source>
</evidence>
<evidence type="ECO:0000256" key="4">
    <source>
        <dbReference type="ARBA" id="ARBA00022741"/>
    </source>
</evidence>
<evidence type="ECO:0000256" key="1">
    <source>
        <dbReference type="ARBA" id="ARBA00012513"/>
    </source>
</evidence>
<dbReference type="Pfam" id="PF13240">
    <property type="entry name" value="Zn_Ribbon_1"/>
    <property type="match status" value="1"/>
</dbReference>
<keyword evidence="3" id="KW-0808">Transferase</keyword>
<keyword evidence="6 7" id="KW-0067">ATP-binding</keyword>
<evidence type="ECO:0000313" key="11">
    <source>
        <dbReference type="EMBL" id="RFT14923.1"/>
    </source>
</evidence>
<evidence type="ECO:0000313" key="12">
    <source>
        <dbReference type="Proteomes" id="UP000257323"/>
    </source>
</evidence>
<organism evidence="11 12">
    <name type="scientific">Candidatus Saccharicenans subterraneus</name>
    <dbReference type="NCBI Taxonomy" id="2508984"/>
    <lineage>
        <taxon>Bacteria</taxon>
        <taxon>Candidatus Aminicenantota</taxon>
        <taxon>Candidatus Aminicenantia</taxon>
        <taxon>Candidatus Aminicenantales</taxon>
        <taxon>Candidatus Saccharicenantaceae</taxon>
        <taxon>Candidatus Saccharicenans</taxon>
    </lineage>
</organism>
<comment type="caution">
    <text evidence="11">The sequence shown here is derived from an EMBL/GenBank/DDBJ whole genome shotgun (WGS) entry which is preliminary data.</text>
</comment>
<evidence type="ECO:0000256" key="7">
    <source>
        <dbReference type="PROSITE-ProRule" id="PRU10141"/>
    </source>
</evidence>
<dbReference type="SMART" id="SM00220">
    <property type="entry name" value="S_TKc"/>
    <property type="match status" value="1"/>
</dbReference>